<proteinExistence type="predicted"/>
<sequence>MLPSKFSSTRRPRLTLLITLTLIALGMALWYLLRYEIAGHEAVEWHVPEQVESCDLHRGSCSADLGDGARLTLSIPVDGDIRPLEPLPLDVQISGIEATGAVVSFEGVDMDMGVHRFPLTASGSGHFQGQGQVGICTRDRMMWRVLVVLDTPRGPLGSWFDLEVQYPGNMS</sequence>
<keyword evidence="1" id="KW-1133">Transmembrane helix</keyword>
<dbReference type="KEGG" id="hbh:E4T21_19675"/>
<dbReference type="Proteomes" id="UP000324285">
    <property type="component" value="Chromosome"/>
</dbReference>
<dbReference type="AlphaFoldDB" id="A0A5C1NLD7"/>
<protein>
    <submittedName>
        <fullName evidence="2">Uncharacterized protein</fullName>
    </submittedName>
</protein>
<dbReference type="EMBL" id="CP038437">
    <property type="protein sequence ID" value="QEM83531.1"/>
    <property type="molecule type" value="Genomic_DNA"/>
</dbReference>
<keyword evidence="1" id="KW-0472">Membrane</keyword>
<dbReference type="OrthoDB" id="5917490at2"/>
<gene>
    <name evidence="2" type="ORF">E4T21_19675</name>
</gene>
<reference evidence="2" key="1">
    <citation type="submission" date="2021-02" db="EMBL/GenBank/DDBJ databases">
        <title>Strain Y2R2, a novel species of the genus Halomonas.</title>
        <authorList>
            <person name="Huang H."/>
        </authorList>
    </citation>
    <scope>NUCLEOTIDE SEQUENCE</scope>
    <source>
        <strain evidence="2">Y2R2</strain>
    </source>
</reference>
<organism evidence="2 3">
    <name type="scientific">Halomonas binhaiensis</name>
    <dbReference type="NCBI Taxonomy" id="2562282"/>
    <lineage>
        <taxon>Bacteria</taxon>
        <taxon>Pseudomonadati</taxon>
        <taxon>Pseudomonadota</taxon>
        <taxon>Gammaproteobacteria</taxon>
        <taxon>Oceanospirillales</taxon>
        <taxon>Halomonadaceae</taxon>
        <taxon>Halomonas</taxon>
    </lineage>
</organism>
<feature type="transmembrane region" description="Helical" evidence="1">
    <location>
        <begin position="12"/>
        <end position="33"/>
    </location>
</feature>
<evidence type="ECO:0000313" key="2">
    <source>
        <dbReference type="EMBL" id="QEM83531.1"/>
    </source>
</evidence>
<accession>A0A5C1NLD7</accession>
<evidence type="ECO:0000313" key="3">
    <source>
        <dbReference type="Proteomes" id="UP000324285"/>
    </source>
</evidence>
<name>A0A5C1NLD7_9GAMM</name>
<keyword evidence="1" id="KW-0812">Transmembrane</keyword>
<keyword evidence="3" id="KW-1185">Reference proteome</keyword>
<evidence type="ECO:0000256" key="1">
    <source>
        <dbReference type="SAM" id="Phobius"/>
    </source>
</evidence>
<dbReference type="RefSeq" id="WP_149286653.1">
    <property type="nucleotide sequence ID" value="NZ_CP038437.2"/>
</dbReference>